<name>A0A5J4T6A7_9EUKA</name>
<organism evidence="1 2">
    <name type="scientific">Streblomastix strix</name>
    <dbReference type="NCBI Taxonomy" id="222440"/>
    <lineage>
        <taxon>Eukaryota</taxon>
        <taxon>Metamonada</taxon>
        <taxon>Preaxostyla</taxon>
        <taxon>Oxymonadida</taxon>
        <taxon>Streblomastigidae</taxon>
        <taxon>Streblomastix</taxon>
    </lineage>
</organism>
<dbReference type="Proteomes" id="UP000324800">
    <property type="component" value="Unassembled WGS sequence"/>
</dbReference>
<dbReference type="EMBL" id="SNRW01037138">
    <property type="protein sequence ID" value="KAA6353966.1"/>
    <property type="molecule type" value="Genomic_DNA"/>
</dbReference>
<sequence>MPTSPTNGRKGEKKPLEGG</sequence>
<feature type="non-terminal residue" evidence="1">
    <location>
        <position position="19"/>
    </location>
</feature>
<comment type="caution">
    <text evidence="1">The sequence shown here is derived from an EMBL/GenBank/DDBJ whole genome shotgun (WGS) entry which is preliminary data.</text>
</comment>
<evidence type="ECO:0000313" key="1">
    <source>
        <dbReference type="EMBL" id="KAA6353966.1"/>
    </source>
</evidence>
<evidence type="ECO:0000313" key="2">
    <source>
        <dbReference type="Proteomes" id="UP000324800"/>
    </source>
</evidence>
<reference evidence="1 2" key="1">
    <citation type="submission" date="2019-03" db="EMBL/GenBank/DDBJ databases">
        <title>Single cell metagenomics reveals metabolic interactions within the superorganism composed of flagellate Streblomastix strix and complex community of Bacteroidetes bacteria on its surface.</title>
        <authorList>
            <person name="Treitli S.C."/>
            <person name="Kolisko M."/>
            <person name="Husnik F."/>
            <person name="Keeling P."/>
            <person name="Hampl V."/>
        </authorList>
    </citation>
    <scope>NUCLEOTIDE SEQUENCE [LARGE SCALE GENOMIC DNA]</scope>
    <source>
        <strain evidence="1">ST1C</strain>
    </source>
</reference>
<dbReference type="AlphaFoldDB" id="A0A5J4T6A7"/>
<proteinExistence type="predicted"/>
<protein>
    <submittedName>
        <fullName evidence="1">Uncharacterized protein</fullName>
    </submittedName>
</protein>
<accession>A0A5J4T6A7</accession>
<gene>
    <name evidence="1" type="ORF">EZS28_050506</name>
</gene>